<feature type="transmembrane region" description="Helical" evidence="1">
    <location>
        <begin position="12"/>
        <end position="29"/>
    </location>
</feature>
<feature type="transmembrane region" description="Helical" evidence="1">
    <location>
        <begin position="115"/>
        <end position="136"/>
    </location>
</feature>
<reference evidence="2 3" key="1">
    <citation type="journal article" date="2016" name="Nat. Commun.">
        <title>Thousands of microbial genomes shed light on interconnected biogeochemical processes in an aquifer system.</title>
        <authorList>
            <person name="Anantharaman K."/>
            <person name="Brown C.T."/>
            <person name="Hug L.A."/>
            <person name="Sharon I."/>
            <person name="Castelle C.J."/>
            <person name="Probst A.J."/>
            <person name="Thomas B.C."/>
            <person name="Singh A."/>
            <person name="Wilkins M.J."/>
            <person name="Karaoz U."/>
            <person name="Brodie E.L."/>
            <person name="Williams K.H."/>
            <person name="Hubbard S.S."/>
            <person name="Banfield J.F."/>
        </authorList>
    </citation>
    <scope>NUCLEOTIDE SEQUENCE [LARGE SCALE GENOMIC DNA]</scope>
</reference>
<evidence type="ECO:0000313" key="3">
    <source>
        <dbReference type="Proteomes" id="UP000177383"/>
    </source>
</evidence>
<keyword evidence="1" id="KW-0472">Membrane</keyword>
<keyword evidence="1" id="KW-1133">Transmembrane helix</keyword>
<dbReference type="AlphaFoldDB" id="A0A1F5ZLU4"/>
<protein>
    <recommendedName>
        <fullName evidence="4">Glycosyltransferase RgtA/B/C/D-like domain-containing protein</fullName>
    </recommendedName>
</protein>
<feature type="transmembrane region" description="Helical" evidence="1">
    <location>
        <begin position="148"/>
        <end position="166"/>
    </location>
</feature>
<proteinExistence type="predicted"/>
<evidence type="ECO:0000256" key="1">
    <source>
        <dbReference type="SAM" id="Phobius"/>
    </source>
</evidence>
<evidence type="ECO:0000313" key="2">
    <source>
        <dbReference type="EMBL" id="OGG13466.1"/>
    </source>
</evidence>
<feature type="transmembrane region" description="Helical" evidence="1">
    <location>
        <begin position="281"/>
        <end position="300"/>
    </location>
</feature>
<sequence>MIHIRKIINHPHFIPWILFIVFTTIYFSSTVGGMNSLDGSQYSLTQALVEEHTFKIDSFMKWTYNVDYSLSNHHFYADRDPGLSFLAIPFYWLAKNIYIFANKPYGNINIDTDSIIQALTYITSAIICALGLLAFYQSSLYFVKSKKIAFFTAFIGGLGTLMWKYSSGFYREPVFTSLLFISFYFLFISEKYSFNDRKKILFLSGMIVAISIFVDYSKVFILPIYYLFLVLNKEIKRQLIIYFSAGLVIFILLIIFYNISAFNNIFANPHAYHAYLKWMRIPINIFQTPLISSLVTNLFSNSPIQRNILSFFWKNPDISYQMGAEWATIWTYKGIFIQSPILIFAILGWIEFVKKFTHKALLLLAIGIINLLINAKLTVFWAGNNYDTKYFLPTVLIFLLGLIFIANKLNKKRINIYQYLIFIIIFILSIISLYNGWYSTLTSFAPHVSGEHRFTFEQLQQPVFALTNIKTNLWLLFINTFPNIYNIHLLFLFYFPLCFIIYLLIFQRKFIISVFSKHKK</sequence>
<dbReference type="Proteomes" id="UP000177383">
    <property type="component" value="Unassembled WGS sequence"/>
</dbReference>
<gene>
    <name evidence="2" type="ORF">A2773_00480</name>
</gene>
<feature type="transmembrane region" description="Helical" evidence="1">
    <location>
        <begin position="419"/>
        <end position="437"/>
    </location>
</feature>
<feature type="transmembrane region" description="Helical" evidence="1">
    <location>
        <begin position="329"/>
        <end position="350"/>
    </location>
</feature>
<dbReference type="STRING" id="1798375.A2773_00480"/>
<dbReference type="EMBL" id="MFJE01000054">
    <property type="protein sequence ID" value="OGG13466.1"/>
    <property type="molecule type" value="Genomic_DNA"/>
</dbReference>
<evidence type="ECO:0008006" key="4">
    <source>
        <dbReference type="Google" id="ProtNLM"/>
    </source>
</evidence>
<feature type="transmembrane region" description="Helical" evidence="1">
    <location>
        <begin position="362"/>
        <end position="384"/>
    </location>
</feature>
<name>A0A1F5ZLU4_9BACT</name>
<feature type="transmembrane region" description="Helical" evidence="1">
    <location>
        <begin position="390"/>
        <end position="407"/>
    </location>
</feature>
<feature type="transmembrane region" description="Helical" evidence="1">
    <location>
        <begin position="172"/>
        <end position="188"/>
    </location>
</feature>
<accession>A0A1F5ZLU4</accession>
<feature type="transmembrane region" description="Helical" evidence="1">
    <location>
        <begin position="200"/>
        <end position="228"/>
    </location>
</feature>
<organism evidence="2 3">
    <name type="scientific">Candidatus Gottesmanbacteria bacterium RIFCSPHIGHO2_01_FULL_39_10</name>
    <dbReference type="NCBI Taxonomy" id="1798375"/>
    <lineage>
        <taxon>Bacteria</taxon>
        <taxon>Candidatus Gottesmaniibacteriota</taxon>
    </lineage>
</organism>
<comment type="caution">
    <text evidence="2">The sequence shown here is derived from an EMBL/GenBank/DDBJ whole genome shotgun (WGS) entry which is preliminary data.</text>
</comment>
<feature type="transmembrane region" description="Helical" evidence="1">
    <location>
        <begin position="484"/>
        <end position="505"/>
    </location>
</feature>
<feature type="transmembrane region" description="Helical" evidence="1">
    <location>
        <begin position="240"/>
        <end position="260"/>
    </location>
</feature>
<keyword evidence="1" id="KW-0812">Transmembrane</keyword>